<name>A0ABX0FBB7_9BACL</name>
<keyword evidence="4" id="KW-1185">Reference proteome</keyword>
<dbReference type="Proteomes" id="UP000800303">
    <property type="component" value="Unassembled WGS sequence"/>
</dbReference>
<evidence type="ECO:0000313" key="4">
    <source>
        <dbReference type="Proteomes" id="UP000800303"/>
    </source>
</evidence>
<proteinExistence type="predicted"/>
<keyword evidence="2" id="KW-1133">Transmembrane helix</keyword>
<dbReference type="RefSeq" id="WP_166277596.1">
    <property type="nucleotide sequence ID" value="NZ_JAAFGS010000008.1"/>
</dbReference>
<evidence type="ECO:0000256" key="1">
    <source>
        <dbReference type="SAM" id="MobiDB-lite"/>
    </source>
</evidence>
<comment type="caution">
    <text evidence="3">The sequence shown here is derived from an EMBL/GenBank/DDBJ whole genome shotgun (WGS) entry which is preliminary data.</text>
</comment>
<gene>
    <name evidence="3" type="ORF">GYN08_18885</name>
</gene>
<dbReference type="EMBL" id="JAAFGS010000008">
    <property type="protein sequence ID" value="NGZ77359.1"/>
    <property type="molecule type" value="Genomic_DNA"/>
</dbReference>
<organism evidence="3 4">
    <name type="scientific">Saccharibacillus alkalitolerans</name>
    <dbReference type="NCBI Taxonomy" id="2705290"/>
    <lineage>
        <taxon>Bacteria</taxon>
        <taxon>Bacillati</taxon>
        <taxon>Bacillota</taxon>
        <taxon>Bacilli</taxon>
        <taxon>Bacillales</taxon>
        <taxon>Paenibacillaceae</taxon>
        <taxon>Saccharibacillus</taxon>
    </lineage>
</organism>
<sequence>MEKYRTEERMLAEAAEEDRRERHMPSAAQRSAAIRRGMERANGGTRRRAGFVYGGAGAAALAAGALLIGYGGFAGEGTAPSEPSSSQAADPQKVEPSLEPFYPLVMRNDSTIASALKRGAATPTDIVSERDGFALNIRGTVRDSRSVTLFYTLKGPGGDRLSLNRPKLVDASTGKTATWEEDGAPPNEQFDVFERAQYGVITMPLRPEFGGSEQFALKAYAVSGRVGADGNRLQTFDVPLTVASNADEEQYTVFEQPKTLKVGGQSVEIERMLVTPLRIYLSVSQETEQTFFSLVNPRLVVTHDGKRKTLARESMWPYPDRAEKINYRLVYANTSGTGRPDSIAFRAEGIAKAPEAGSVFVVDTEKSEVLRAPGEDYAASLTAAASTDLSQLTVTYPISSKDWAENRSLLLDLTFTDGDGKTHKLREDANGSFGGGMSNADGTASAYVYLEKLDYPQPLTFKVAGAPGWTKDEQEITLK</sequence>
<evidence type="ECO:0000256" key="2">
    <source>
        <dbReference type="SAM" id="Phobius"/>
    </source>
</evidence>
<feature type="transmembrane region" description="Helical" evidence="2">
    <location>
        <begin position="50"/>
        <end position="73"/>
    </location>
</feature>
<feature type="region of interest" description="Disordered" evidence="1">
    <location>
        <begin position="1"/>
        <end position="41"/>
    </location>
</feature>
<keyword evidence="2" id="KW-0812">Transmembrane</keyword>
<accession>A0ABX0FBB7</accession>
<protein>
    <recommendedName>
        <fullName evidence="5">DUF4179 domain-containing protein</fullName>
    </recommendedName>
</protein>
<reference evidence="3 4" key="1">
    <citation type="submission" date="2020-01" db="EMBL/GenBank/DDBJ databases">
        <title>Polyphasic characterisation and genomic insights into a novel alkali tolerant bacterium VR-M41.</title>
        <authorList>
            <person name="Vemuluri V.R."/>
        </authorList>
    </citation>
    <scope>NUCLEOTIDE SEQUENCE [LARGE SCALE GENOMIC DNA]</scope>
    <source>
        <strain evidence="3 4">VR-M41</strain>
    </source>
</reference>
<evidence type="ECO:0000313" key="3">
    <source>
        <dbReference type="EMBL" id="NGZ77359.1"/>
    </source>
</evidence>
<keyword evidence="2" id="KW-0472">Membrane</keyword>
<evidence type="ECO:0008006" key="5">
    <source>
        <dbReference type="Google" id="ProtNLM"/>
    </source>
</evidence>
<feature type="compositionally biased region" description="Basic and acidic residues" evidence="1">
    <location>
        <begin position="1"/>
        <end position="24"/>
    </location>
</feature>